<sequence length="87" mass="9901">MNVWSKSFIVILTLFLNCQCAPRGPDLSQVDKPIGKLNYEIAEPLTAATNQNQQTQSTGQSVGIKNVNTKTKFKKWFKMNIREKEKI</sequence>
<proteinExistence type="predicted"/>
<accession>A0AC34RL28</accession>
<evidence type="ECO:0000313" key="1">
    <source>
        <dbReference type="Proteomes" id="UP000887576"/>
    </source>
</evidence>
<reference evidence="2" key="1">
    <citation type="submission" date="2022-11" db="UniProtKB">
        <authorList>
            <consortium name="WormBaseParasite"/>
        </authorList>
    </citation>
    <scope>IDENTIFICATION</scope>
</reference>
<dbReference type="WBParaSite" id="JU765_v2.g78.t1">
    <property type="protein sequence ID" value="JU765_v2.g78.t1"/>
    <property type="gene ID" value="JU765_v2.g78"/>
</dbReference>
<name>A0AC34RL28_9BILA</name>
<dbReference type="Proteomes" id="UP000887576">
    <property type="component" value="Unplaced"/>
</dbReference>
<protein>
    <submittedName>
        <fullName evidence="2">Uncharacterized protein</fullName>
    </submittedName>
</protein>
<organism evidence="1 2">
    <name type="scientific">Panagrolaimus sp. JU765</name>
    <dbReference type="NCBI Taxonomy" id="591449"/>
    <lineage>
        <taxon>Eukaryota</taxon>
        <taxon>Metazoa</taxon>
        <taxon>Ecdysozoa</taxon>
        <taxon>Nematoda</taxon>
        <taxon>Chromadorea</taxon>
        <taxon>Rhabditida</taxon>
        <taxon>Tylenchina</taxon>
        <taxon>Panagrolaimomorpha</taxon>
        <taxon>Panagrolaimoidea</taxon>
        <taxon>Panagrolaimidae</taxon>
        <taxon>Panagrolaimus</taxon>
    </lineage>
</organism>
<evidence type="ECO:0000313" key="2">
    <source>
        <dbReference type="WBParaSite" id="JU765_v2.g78.t1"/>
    </source>
</evidence>